<dbReference type="AlphaFoldDB" id="A0A2J6T916"/>
<organism evidence="3 4">
    <name type="scientific">Hyaloscypha bicolor E</name>
    <dbReference type="NCBI Taxonomy" id="1095630"/>
    <lineage>
        <taxon>Eukaryota</taxon>
        <taxon>Fungi</taxon>
        <taxon>Dikarya</taxon>
        <taxon>Ascomycota</taxon>
        <taxon>Pezizomycotina</taxon>
        <taxon>Leotiomycetes</taxon>
        <taxon>Helotiales</taxon>
        <taxon>Hyaloscyphaceae</taxon>
        <taxon>Hyaloscypha</taxon>
        <taxon>Hyaloscypha bicolor</taxon>
    </lineage>
</organism>
<feature type="transmembrane region" description="Helical" evidence="2">
    <location>
        <begin position="286"/>
        <end position="302"/>
    </location>
</feature>
<evidence type="ECO:0000256" key="1">
    <source>
        <dbReference type="SAM" id="MobiDB-lite"/>
    </source>
</evidence>
<evidence type="ECO:0000313" key="4">
    <source>
        <dbReference type="Proteomes" id="UP000235371"/>
    </source>
</evidence>
<keyword evidence="2" id="KW-1133">Transmembrane helix</keyword>
<feature type="region of interest" description="Disordered" evidence="1">
    <location>
        <begin position="1"/>
        <end position="38"/>
    </location>
</feature>
<sequence>MERTRTKNGGYESSEKEDEPGGSGERRRGRSRHGEQDKSPLCGGCPFCWIVRYGTPQDVGEKERAIKRNRLGRSNGSAPLFSGNGGKVRTFLLMQPVPSSGCWLRFPFAAANINKTSSSQMLLHFFPKLSILYQYFHPQHPHSNIIGGKMSATVEHATCPECPAAHQDLESGLLTSTAEVSTLAGEGQQVEIAMKASPENPERRPAPPAAADVQPPSYVRDPQLESLKRRPQRHHCHLSWLPYPSELALIRILFILNAVLLLATTGACIVMLLLAIREKDPYPRRLRWSLFLLEIGFIFFYARDCWTYSTKYANYWKHIDCRHCVKLAQSNTTPGGAV</sequence>
<dbReference type="Proteomes" id="UP000235371">
    <property type="component" value="Unassembled WGS sequence"/>
</dbReference>
<keyword evidence="2" id="KW-0472">Membrane</keyword>
<dbReference type="InParanoid" id="A0A2J6T916"/>
<feature type="region of interest" description="Disordered" evidence="1">
    <location>
        <begin position="196"/>
        <end position="217"/>
    </location>
</feature>
<keyword evidence="4" id="KW-1185">Reference proteome</keyword>
<dbReference type="EMBL" id="KZ613816">
    <property type="protein sequence ID" value="PMD59478.1"/>
    <property type="molecule type" value="Genomic_DNA"/>
</dbReference>
<keyword evidence="2" id="KW-0812">Transmembrane</keyword>
<name>A0A2J6T916_9HELO</name>
<feature type="transmembrane region" description="Helical" evidence="2">
    <location>
        <begin position="248"/>
        <end position="274"/>
    </location>
</feature>
<evidence type="ECO:0000256" key="2">
    <source>
        <dbReference type="SAM" id="Phobius"/>
    </source>
</evidence>
<accession>A0A2J6T916</accession>
<dbReference type="RefSeq" id="XP_024736382.1">
    <property type="nucleotide sequence ID" value="XM_024883179.1"/>
</dbReference>
<evidence type="ECO:0000313" key="3">
    <source>
        <dbReference type="EMBL" id="PMD59478.1"/>
    </source>
</evidence>
<protein>
    <submittedName>
        <fullName evidence="3">Uncharacterized protein</fullName>
    </submittedName>
</protein>
<dbReference type="OrthoDB" id="10635627at2759"/>
<dbReference type="GeneID" id="36591256"/>
<proteinExistence type="predicted"/>
<gene>
    <name evidence="3" type="ORF">K444DRAFT_630254</name>
</gene>
<reference evidence="3 4" key="1">
    <citation type="submission" date="2016-04" db="EMBL/GenBank/DDBJ databases">
        <title>A degradative enzymes factory behind the ericoid mycorrhizal symbiosis.</title>
        <authorList>
            <consortium name="DOE Joint Genome Institute"/>
            <person name="Martino E."/>
            <person name="Morin E."/>
            <person name="Grelet G."/>
            <person name="Kuo A."/>
            <person name="Kohler A."/>
            <person name="Daghino S."/>
            <person name="Barry K."/>
            <person name="Choi C."/>
            <person name="Cichocki N."/>
            <person name="Clum A."/>
            <person name="Copeland A."/>
            <person name="Hainaut M."/>
            <person name="Haridas S."/>
            <person name="Labutti K."/>
            <person name="Lindquist E."/>
            <person name="Lipzen A."/>
            <person name="Khouja H.-R."/>
            <person name="Murat C."/>
            <person name="Ohm R."/>
            <person name="Olson A."/>
            <person name="Spatafora J."/>
            <person name="Veneault-Fourrey C."/>
            <person name="Henrissat B."/>
            <person name="Grigoriev I."/>
            <person name="Martin F."/>
            <person name="Perotto S."/>
        </authorList>
    </citation>
    <scope>NUCLEOTIDE SEQUENCE [LARGE SCALE GENOMIC DNA]</scope>
    <source>
        <strain evidence="3 4">E</strain>
    </source>
</reference>